<dbReference type="Proteomes" id="UP000017938">
    <property type="component" value="Unassembled WGS sequence"/>
</dbReference>
<dbReference type="CDD" id="cd04301">
    <property type="entry name" value="NAT_SF"/>
    <property type="match status" value="2"/>
</dbReference>
<dbReference type="InterPro" id="IPR000182">
    <property type="entry name" value="GNAT_dom"/>
</dbReference>
<dbReference type="Pfam" id="PF00583">
    <property type="entry name" value="Acetyltransf_1"/>
    <property type="match status" value="2"/>
</dbReference>
<gene>
    <name evidence="4" type="ORF">BN580_00710</name>
</gene>
<evidence type="ECO:0000256" key="1">
    <source>
        <dbReference type="ARBA" id="ARBA00022679"/>
    </source>
</evidence>
<dbReference type="InterPro" id="IPR050832">
    <property type="entry name" value="Bact_Acetyltransf"/>
</dbReference>
<protein>
    <submittedName>
        <fullName evidence="4">Acetyltransferase GNAT family</fullName>
    </submittedName>
</protein>
<evidence type="ECO:0000256" key="2">
    <source>
        <dbReference type="ARBA" id="ARBA00023315"/>
    </source>
</evidence>
<comment type="caution">
    <text evidence="4">The sequence shown here is derived from an EMBL/GenBank/DDBJ whole genome shotgun (WGS) entry which is preliminary data.</text>
</comment>
<accession>R6UHQ6</accession>
<dbReference type="STRING" id="1263015.BN580_00710"/>
<keyword evidence="1 4" id="KW-0808">Transferase</keyword>
<proteinExistence type="predicted"/>
<name>R6UHQ6_9BACT</name>
<dbReference type="Gene3D" id="3.40.630.30">
    <property type="match status" value="2"/>
</dbReference>
<evidence type="ECO:0000313" key="4">
    <source>
        <dbReference type="EMBL" id="CDC70332.1"/>
    </source>
</evidence>
<evidence type="ECO:0000313" key="5">
    <source>
        <dbReference type="Proteomes" id="UP000017938"/>
    </source>
</evidence>
<evidence type="ECO:0000259" key="3">
    <source>
        <dbReference type="PROSITE" id="PS51186"/>
    </source>
</evidence>
<dbReference type="SUPFAM" id="SSF55729">
    <property type="entry name" value="Acyl-CoA N-acyltransferases (Nat)"/>
    <property type="match status" value="2"/>
</dbReference>
<dbReference type="InterPro" id="IPR016181">
    <property type="entry name" value="Acyl_CoA_acyltransferase"/>
</dbReference>
<dbReference type="EMBL" id="CBFW010000027">
    <property type="protein sequence ID" value="CDC70332.1"/>
    <property type="molecule type" value="Genomic_DNA"/>
</dbReference>
<dbReference type="GO" id="GO:0016747">
    <property type="term" value="F:acyltransferase activity, transferring groups other than amino-acyl groups"/>
    <property type="evidence" value="ECO:0007669"/>
    <property type="project" value="InterPro"/>
</dbReference>
<dbReference type="PANTHER" id="PTHR43877">
    <property type="entry name" value="AMINOALKYLPHOSPHONATE N-ACETYLTRANSFERASE-RELATED-RELATED"/>
    <property type="match status" value="1"/>
</dbReference>
<dbReference type="PROSITE" id="PS51186">
    <property type="entry name" value="GNAT"/>
    <property type="match status" value="2"/>
</dbReference>
<dbReference type="PANTHER" id="PTHR43877:SF2">
    <property type="entry name" value="AMINOALKYLPHOSPHONATE N-ACETYLTRANSFERASE-RELATED"/>
    <property type="match status" value="1"/>
</dbReference>
<feature type="domain" description="N-acetyltransferase" evidence="3">
    <location>
        <begin position="164"/>
        <end position="304"/>
    </location>
</feature>
<organism evidence="4 5">
    <name type="scientific">Candidatus Colimorpha enterica</name>
    <dbReference type="NCBI Taxonomy" id="3083063"/>
    <lineage>
        <taxon>Bacteria</taxon>
        <taxon>Pseudomonadati</taxon>
        <taxon>Bacteroidota</taxon>
        <taxon>Bacteroidia</taxon>
        <taxon>Bacteroidales</taxon>
        <taxon>Candidatus Colimorpha</taxon>
    </lineage>
</organism>
<dbReference type="AlphaFoldDB" id="R6UHQ6"/>
<keyword evidence="2" id="KW-0012">Acyltransferase</keyword>
<feature type="domain" description="N-acetyltransferase" evidence="3">
    <location>
        <begin position="7"/>
        <end position="159"/>
    </location>
</feature>
<sequence>MREIITIQVSKYLRDELAKKIAQMRWGTSAPQYVSCVRNAVFNELTNGNDCFEVIAAAPKGKVFGCLHCIRSETDFSLWYYGDLFVAPEYRRMGIARQMIETAISRLSETGAAALRCYVDPGNIPSRNLQKSIGFEEKPFETFNSIINDGQIMHEIRIPGCFCVIPATVNEACFVRIMLAQNKNELKTEDISFNEWKEVLSADNPHEKHFLICKGAVPACYIRLSGKPGETEARISMLFAAKELQRCGAGTFALHFAERYAKENGFDFIAASADKNNPAAENCFLKCGYTASEQNSVTEFRKAL</sequence>
<reference evidence="4" key="1">
    <citation type="submission" date="2012-11" db="EMBL/GenBank/DDBJ databases">
        <title>Dependencies among metagenomic species, viruses, plasmids and units of genetic variation.</title>
        <authorList>
            <person name="Nielsen H.B."/>
            <person name="Almeida M."/>
            <person name="Juncker A.S."/>
            <person name="Rasmussen S."/>
            <person name="Li J."/>
            <person name="Sunagawa S."/>
            <person name="Plichta D."/>
            <person name="Gautier L."/>
            <person name="Le Chatelier E."/>
            <person name="Peletier E."/>
            <person name="Bonde I."/>
            <person name="Nielsen T."/>
            <person name="Manichanh C."/>
            <person name="Arumugam M."/>
            <person name="Batto J."/>
            <person name="Santos M.B.Q.D."/>
            <person name="Blom N."/>
            <person name="Borruel N."/>
            <person name="Burgdorf K.S."/>
            <person name="Boumezbeur F."/>
            <person name="Casellas F."/>
            <person name="Dore J."/>
            <person name="Guarner F."/>
            <person name="Hansen T."/>
            <person name="Hildebrand F."/>
            <person name="Kaas R.S."/>
            <person name="Kennedy S."/>
            <person name="Kristiansen K."/>
            <person name="Kultima J.R."/>
            <person name="Leonard P."/>
            <person name="Levenez F."/>
            <person name="Lund O."/>
            <person name="Moumen B."/>
            <person name="Le Paslier D."/>
            <person name="Pons N."/>
            <person name="Pedersen O."/>
            <person name="Prifti E."/>
            <person name="Qin J."/>
            <person name="Raes J."/>
            <person name="Tap J."/>
            <person name="Tims S."/>
            <person name="Ussery D.W."/>
            <person name="Yamada T."/>
            <person name="MetaHit consortium"/>
            <person name="Renault P."/>
            <person name="Sicheritz-Ponten T."/>
            <person name="Bork P."/>
            <person name="Wang J."/>
            <person name="Brunak S."/>
            <person name="Ehrlich S.D."/>
        </authorList>
    </citation>
    <scope>NUCLEOTIDE SEQUENCE [LARGE SCALE GENOMIC DNA]</scope>
</reference>